<dbReference type="EMBL" id="BBWV01000001">
    <property type="protein sequence ID" value="GAO41592.1"/>
    <property type="molecule type" value="Genomic_DNA"/>
</dbReference>
<dbReference type="AlphaFoldDB" id="A0A0E9MV16"/>
<dbReference type="RefSeq" id="WP_083990119.1">
    <property type="nucleotide sequence ID" value="NZ_BBWV01000001.1"/>
</dbReference>
<evidence type="ECO:0000259" key="5">
    <source>
        <dbReference type="Pfam" id="PF00251"/>
    </source>
</evidence>
<keyword evidence="4" id="KW-0732">Signal</keyword>
<feature type="chain" id="PRO_5002429809" evidence="4">
    <location>
        <begin position="25"/>
        <end position="558"/>
    </location>
</feature>
<dbReference type="Proteomes" id="UP000033121">
    <property type="component" value="Unassembled WGS sequence"/>
</dbReference>
<name>A0A0E9MV16_9BACT</name>
<dbReference type="CDD" id="cd18622">
    <property type="entry name" value="GH32_Inu-like"/>
    <property type="match status" value="1"/>
</dbReference>
<dbReference type="OrthoDB" id="9759709at2"/>
<dbReference type="SUPFAM" id="SSF75005">
    <property type="entry name" value="Arabinanase/levansucrase/invertase"/>
    <property type="match status" value="1"/>
</dbReference>
<dbReference type="GO" id="GO:0004575">
    <property type="term" value="F:sucrose alpha-glucosidase activity"/>
    <property type="evidence" value="ECO:0007669"/>
    <property type="project" value="TreeGrafter"/>
</dbReference>
<evidence type="ECO:0000256" key="1">
    <source>
        <dbReference type="ARBA" id="ARBA00009902"/>
    </source>
</evidence>
<dbReference type="InterPro" id="IPR023296">
    <property type="entry name" value="Glyco_hydro_beta-prop_sf"/>
</dbReference>
<feature type="domain" description="Glycosyl hydrolase family 32 N-terminal" evidence="5">
    <location>
        <begin position="126"/>
        <end position="407"/>
    </location>
</feature>
<dbReference type="Pfam" id="PF00251">
    <property type="entry name" value="Glyco_hydro_32N"/>
    <property type="match status" value="1"/>
</dbReference>
<reference evidence="6 7" key="1">
    <citation type="submission" date="2015-04" db="EMBL/GenBank/DDBJ databases">
        <title>Whole genome shotgun sequence of Flavihumibacter petaseus NBRC 106054.</title>
        <authorList>
            <person name="Miyazawa S."/>
            <person name="Hosoyama A."/>
            <person name="Hashimoto M."/>
            <person name="Noguchi M."/>
            <person name="Tsuchikane K."/>
            <person name="Ohji S."/>
            <person name="Yamazoe A."/>
            <person name="Ichikawa N."/>
            <person name="Kimura A."/>
            <person name="Fujita N."/>
        </authorList>
    </citation>
    <scope>NUCLEOTIDE SEQUENCE [LARGE SCALE GENOMIC DNA]</scope>
    <source>
        <strain evidence="6 7">NBRC 106054</strain>
    </source>
</reference>
<organism evidence="6 7">
    <name type="scientific">Flavihumibacter petaseus NBRC 106054</name>
    <dbReference type="NCBI Taxonomy" id="1220578"/>
    <lineage>
        <taxon>Bacteria</taxon>
        <taxon>Pseudomonadati</taxon>
        <taxon>Bacteroidota</taxon>
        <taxon>Chitinophagia</taxon>
        <taxon>Chitinophagales</taxon>
        <taxon>Chitinophagaceae</taxon>
        <taxon>Flavihumibacter</taxon>
    </lineage>
</organism>
<feature type="signal peptide" evidence="4">
    <location>
        <begin position="1"/>
        <end position="24"/>
    </location>
</feature>
<keyword evidence="7" id="KW-1185">Reference proteome</keyword>
<evidence type="ECO:0000256" key="4">
    <source>
        <dbReference type="SAM" id="SignalP"/>
    </source>
</evidence>
<proteinExistence type="inferred from homology"/>
<dbReference type="InterPro" id="IPR013320">
    <property type="entry name" value="ConA-like_dom_sf"/>
</dbReference>
<dbReference type="GO" id="GO:0005737">
    <property type="term" value="C:cytoplasm"/>
    <property type="evidence" value="ECO:0007669"/>
    <property type="project" value="TreeGrafter"/>
</dbReference>
<dbReference type="GO" id="GO:0005987">
    <property type="term" value="P:sucrose catabolic process"/>
    <property type="evidence" value="ECO:0007669"/>
    <property type="project" value="TreeGrafter"/>
</dbReference>
<evidence type="ECO:0000313" key="6">
    <source>
        <dbReference type="EMBL" id="GAO41592.1"/>
    </source>
</evidence>
<dbReference type="PANTHER" id="PTHR42800">
    <property type="entry name" value="EXOINULINASE INUD (AFU_ORTHOLOGUE AFUA_5G00480)"/>
    <property type="match status" value="1"/>
</dbReference>
<dbReference type="STRING" id="1220578.FPE01S_01_06060"/>
<dbReference type="SMART" id="SM00640">
    <property type="entry name" value="Glyco_32"/>
    <property type="match status" value="1"/>
</dbReference>
<comment type="caution">
    <text evidence="6">The sequence shown here is derived from an EMBL/GenBank/DDBJ whole genome shotgun (WGS) entry which is preliminary data.</text>
</comment>
<dbReference type="PANTHER" id="PTHR42800:SF1">
    <property type="entry name" value="EXOINULINASE INUD (AFU_ORTHOLOGUE AFUA_5G00480)"/>
    <property type="match status" value="1"/>
</dbReference>
<dbReference type="InterPro" id="IPR013148">
    <property type="entry name" value="Glyco_hydro_32_N"/>
</dbReference>
<dbReference type="InterPro" id="IPR001362">
    <property type="entry name" value="Glyco_hydro_32"/>
</dbReference>
<evidence type="ECO:0000256" key="2">
    <source>
        <dbReference type="ARBA" id="ARBA00022801"/>
    </source>
</evidence>
<keyword evidence="2" id="KW-0378">Hydrolase</keyword>
<comment type="similarity">
    <text evidence="1">Belongs to the glycosyl hydrolase 32 family.</text>
</comment>
<evidence type="ECO:0000313" key="7">
    <source>
        <dbReference type="Proteomes" id="UP000033121"/>
    </source>
</evidence>
<dbReference type="Gene3D" id="2.115.10.20">
    <property type="entry name" value="Glycosyl hydrolase domain, family 43"/>
    <property type="match status" value="1"/>
</dbReference>
<gene>
    <name evidence="6" type="ORF">FPE01S_01_06060</name>
</gene>
<sequence>MNLTTRWILLAGLLCVSVSGFSQQAFNAYFTPAKKYLQLPVKNGAPKKNVEIWKDGVLVRFFDIELSEDRADWFAYLDISEWKGDSIELRVDKLALGSPTFHPVVQSDLDTNSGKLYSEALRGQFHFSPQRGWTNDPNGMCFYQGQYHLFFQHNPYGRGWGNMTWGHAVSKDMIHWKEIGDALHPDGYGPMFSGTAVVDSNNTSGFGKPGTPAMVMFFTGAKAWCQGLAWTTDGMYFQKMDHAAVPRVRTDNRDPKVFWYAPGNHWVMLFWVEQEGGQHSMQFLRSDNLKDWTKTSIVRGGVKDDRYLHECPDFFELPVDGNPANTRWVLSAANSVYAIGSFDGKTFRPDAERLVGQVGRGYYAAQTFSNEPTGRRIEIGWWQTATDKGDMAFNQSMTIPMELKLITTPEGIRMVRIPVKELETLRRRTIRSGAISLSEKSDDPLGETQAELLEFRMVATPGKSSAIHIDIRGLEVLYDAAAGELSCDGIKAKIPLQQGNLQLTVYADRTGLEIFANNGLYYMPVNKNISGTKSSISVTGGKCSFKQLDVFELKAAWE</sequence>
<evidence type="ECO:0000256" key="3">
    <source>
        <dbReference type="ARBA" id="ARBA00023295"/>
    </source>
</evidence>
<accession>A0A0E9MV16</accession>
<protein>
    <submittedName>
        <fullName evidence="6">Glycosidase</fullName>
    </submittedName>
</protein>
<dbReference type="SUPFAM" id="SSF49899">
    <property type="entry name" value="Concanavalin A-like lectins/glucanases"/>
    <property type="match status" value="1"/>
</dbReference>
<dbReference type="Gene3D" id="2.60.120.560">
    <property type="entry name" value="Exo-inulinase, domain 1"/>
    <property type="match status" value="1"/>
</dbReference>
<keyword evidence="3 6" id="KW-0326">Glycosidase</keyword>